<reference evidence="1 2" key="1">
    <citation type="submission" date="2014-06" db="EMBL/GenBank/DDBJ databases">
        <title>Evolutionary Origins and Diversification of the Mycorrhizal Mutualists.</title>
        <authorList>
            <consortium name="DOE Joint Genome Institute"/>
            <consortium name="Mycorrhizal Genomics Consortium"/>
            <person name="Kohler A."/>
            <person name="Kuo A."/>
            <person name="Nagy L.G."/>
            <person name="Floudas D."/>
            <person name="Copeland A."/>
            <person name="Barry K.W."/>
            <person name="Cichocki N."/>
            <person name="Veneault-Fourrey C."/>
            <person name="LaButti K."/>
            <person name="Lindquist E.A."/>
            <person name="Lipzen A."/>
            <person name="Lundell T."/>
            <person name="Morin E."/>
            <person name="Murat C."/>
            <person name="Riley R."/>
            <person name="Ohm R."/>
            <person name="Sun H."/>
            <person name="Tunlid A."/>
            <person name="Henrissat B."/>
            <person name="Grigoriev I.V."/>
            <person name="Hibbett D.S."/>
            <person name="Martin F."/>
        </authorList>
    </citation>
    <scope>NUCLEOTIDE SEQUENCE [LARGE SCALE GENOMIC DNA]</scope>
    <source>
        <strain evidence="1 2">FD-325 SS-3</strain>
    </source>
</reference>
<sequence length="118" mass="13274">MTSELIPCSTLVHSVRTAPPSAHFLPPLTHNYHPLCELCLQATMDFLEPVRCQGLACRFYFLSLVLRYRPTLIILARELRSASPPPEYDTPVSMHVNSRARRVLCFLILPVGSVLELG</sequence>
<protein>
    <submittedName>
        <fullName evidence="1">Uncharacterized protein</fullName>
    </submittedName>
</protein>
<evidence type="ECO:0000313" key="2">
    <source>
        <dbReference type="Proteomes" id="UP000053263"/>
    </source>
</evidence>
<accession>A0A0C9SLD7</accession>
<proteinExistence type="predicted"/>
<organism evidence="1 2">
    <name type="scientific">Plicaturopsis crispa FD-325 SS-3</name>
    <dbReference type="NCBI Taxonomy" id="944288"/>
    <lineage>
        <taxon>Eukaryota</taxon>
        <taxon>Fungi</taxon>
        <taxon>Dikarya</taxon>
        <taxon>Basidiomycota</taxon>
        <taxon>Agaricomycotina</taxon>
        <taxon>Agaricomycetes</taxon>
        <taxon>Agaricomycetidae</taxon>
        <taxon>Amylocorticiales</taxon>
        <taxon>Amylocorticiaceae</taxon>
        <taxon>Plicatura</taxon>
        <taxon>Plicaturopsis crispa</taxon>
    </lineage>
</organism>
<gene>
    <name evidence="1" type="ORF">PLICRDRAFT_339021</name>
</gene>
<keyword evidence="2" id="KW-1185">Reference proteome</keyword>
<dbReference type="Proteomes" id="UP000053263">
    <property type="component" value="Unassembled WGS sequence"/>
</dbReference>
<evidence type="ECO:0000313" key="1">
    <source>
        <dbReference type="EMBL" id="KII85306.1"/>
    </source>
</evidence>
<dbReference type="EMBL" id="KN832568">
    <property type="protein sequence ID" value="KII85306.1"/>
    <property type="molecule type" value="Genomic_DNA"/>
</dbReference>
<name>A0A0C9SLD7_PLICR</name>
<dbReference type="AlphaFoldDB" id="A0A0C9SLD7"/>
<dbReference type="HOGENOM" id="CLU_2074152_0_0_1"/>